<keyword evidence="1" id="KW-0732">Signal</keyword>
<evidence type="ECO:0000313" key="3">
    <source>
        <dbReference type="Proteomes" id="UP000003730"/>
    </source>
</evidence>
<proteinExistence type="predicted"/>
<dbReference type="PROSITE" id="PS51257">
    <property type="entry name" value="PROKAR_LIPOPROTEIN"/>
    <property type="match status" value="1"/>
</dbReference>
<reference evidence="2 3" key="1">
    <citation type="journal article" date="2008" name="Int. J. Syst. Evol. Microbiol.">
        <title>Bizionia argentinensis sp. nov., isolated from surface marine water in Antarctica.</title>
        <authorList>
            <person name="Bercovich A."/>
            <person name="Vazquez S.C."/>
            <person name="Yankilevich P."/>
            <person name="Coria S.H."/>
            <person name="Foti M."/>
            <person name="Hernandez E."/>
            <person name="Vidal A."/>
            <person name="Ruberto L."/>
            <person name="Melo C."/>
            <person name="Marenssi S."/>
            <person name="Criscuolo M."/>
            <person name="Memoli M."/>
            <person name="Arguelles M."/>
            <person name="Mac Cormack W.P."/>
        </authorList>
    </citation>
    <scope>NUCLEOTIDE SEQUENCE [LARGE SCALE GENOMIC DNA]</scope>
    <source>
        <strain evidence="2 3">JUB59</strain>
    </source>
</reference>
<keyword evidence="3" id="KW-1185">Reference proteome</keyword>
<protein>
    <recommendedName>
        <fullName evidence="4">Lipoprotein</fullName>
    </recommendedName>
</protein>
<feature type="chain" id="PRO_5003428690" description="Lipoprotein" evidence="1">
    <location>
        <begin position="20"/>
        <end position="175"/>
    </location>
</feature>
<dbReference type="RefSeq" id="WP_008639736.1">
    <property type="nucleotide sequence ID" value="NZ_AFXZ01000067.1"/>
</dbReference>
<dbReference type="eggNOG" id="ENOG5032T74">
    <property type="taxonomic scope" value="Bacteria"/>
</dbReference>
<accession>G2EHF6</accession>
<evidence type="ECO:0000256" key="1">
    <source>
        <dbReference type="SAM" id="SignalP"/>
    </source>
</evidence>
<name>G2EHF6_9FLAO</name>
<feature type="signal peptide" evidence="1">
    <location>
        <begin position="1"/>
        <end position="19"/>
    </location>
</feature>
<sequence>MKKLCVFTFIFFSVNILLSCSSDDDNGNDNSPAQDATFQAVINGGNYSEYSFTLGIYDVSKGTNGNTLNIETVDTQGELITLFLNGTGGFGSGTVKEMGNVDSNKFTNYILIRQKQPQISYYSSNGNVTITKNREHPTKPGYRLISGKFNTTATSPDGNHTTTMSGTFKELEYED</sequence>
<dbReference type="Proteomes" id="UP000003730">
    <property type="component" value="Unassembled WGS sequence"/>
</dbReference>
<dbReference type="STRING" id="1046627.BZARG_543"/>
<dbReference type="EMBL" id="AFXZ01000067">
    <property type="protein sequence ID" value="EGV42265.1"/>
    <property type="molecule type" value="Genomic_DNA"/>
</dbReference>
<organism evidence="2 3">
    <name type="scientific">Bizionia argentinensis JUB59</name>
    <dbReference type="NCBI Taxonomy" id="1046627"/>
    <lineage>
        <taxon>Bacteria</taxon>
        <taxon>Pseudomonadati</taxon>
        <taxon>Bacteroidota</taxon>
        <taxon>Flavobacteriia</taxon>
        <taxon>Flavobacteriales</taxon>
        <taxon>Flavobacteriaceae</taxon>
        <taxon>Bizionia</taxon>
    </lineage>
</organism>
<dbReference type="AlphaFoldDB" id="G2EHF6"/>
<gene>
    <name evidence="2" type="ORF">BZARG_543</name>
</gene>
<evidence type="ECO:0008006" key="4">
    <source>
        <dbReference type="Google" id="ProtNLM"/>
    </source>
</evidence>
<evidence type="ECO:0000313" key="2">
    <source>
        <dbReference type="EMBL" id="EGV42265.1"/>
    </source>
</evidence>
<dbReference type="OrthoDB" id="1447970at2"/>
<comment type="caution">
    <text evidence="2">The sequence shown here is derived from an EMBL/GenBank/DDBJ whole genome shotgun (WGS) entry which is preliminary data.</text>
</comment>